<feature type="transmembrane region" description="Helical" evidence="1">
    <location>
        <begin position="193"/>
        <end position="211"/>
    </location>
</feature>
<reference evidence="3" key="1">
    <citation type="submission" date="2023-07" db="EMBL/GenBank/DDBJ databases">
        <title>The carbon used by Thiothrix.</title>
        <authorList>
            <person name="Chen L."/>
        </authorList>
    </citation>
    <scope>NUCLEOTIDE SEQUENCE [LARGE SCALE GENOMIC DNA]</scope>
</reference>
<feature type="transmembrane region" description="Helical" evidence="1">
    <location>
        <begin position="75"/>
        <end position="94"/>
    </location>
</feature>
<dbReference type="RefSeq" id="WP_324695342.1">
    <property type="nucleotide sequence ID" value="NZ_JAYMYJ010000110.1"/>
</dbReference>
<feature type="transmembrane region" description="Helical" evidence="1">
    <location>
        <begin position="40"/>
        <end position="63"/>
    </location>
</feature>
<dbReference type="Proteomes" id="UP001308005">
    <property type="component" value="Unassembled WGS sequence"/>
</dbReference>
<protein>
    <recommendedName>
        <fullName evidence="4">Membrane-anchored protein</fullName>
    </recommendedName>
</protein>
<keyword evidence="1" id="KW-0812">Transmembrane</keyword>
<dbReference type="EMBL" id="JAYMYJ010000110">
    <property type="protein sequence ID" value="MEB4591610.1"/>
    <property type="molecule type" value="Genomic_DNA"/>
</dbReference>
<keyword evidence="1" id="KW-1133">Transmembrane helix</keyword>
<feature type="transmembrane region" description="Helical" evidence="1">
    <location>
        <begin position="165"/>
        <end position="186"/>
    </location>
</feature>
<keyword evidence="3" id="KW-1185">Reference proteome</keyword>
<accession>A0ABU6CXQ6</accession>
<evidence type="ECO:0000256" key="1">
    <source>
        <dbReference type="SAM" id="Phobius"/>
    </source>
</evidence>
<keyword evidence="1" id="KW-0472">Membrane</keyword>
<proteinExistence type="predicted"/>
<name>A0ABU6CXQ6_9GAMM</name>
<evidence type="ECO:0000313" key="3">
    <source>
        <dbReference type="Proteomes" id="UP001308005"/>
    </source>
</evidence>
<dbReference type="InterPro" id="IPR007136">
    <property type="entry name" value="DUF347"/>
</dbReference>
<evidence type="ECO:0008006" key="4">
    <source>
        <dbReference type="Google" id="ProtNLM"/>
    </source>
</evidence>
<feature type="transmembrane region" description="Helical" evidence="1">
    <location>
        <begin position="9"/>
        <end position="28"/>
    </location>
</feature>
<feature type="transmembrane region" description="Helical" evidence="1">
    <location>
        <begin position="223"/>
        <end position="247"/>
    </location>
</feature>
<sequence>MNETGINSALVKVPVIITLYFWIIKILATTVGETGADFLIFNLHFGLPATSALMGVLLAVILYTQVKAGRYIPGLYWVAVVMVSIVGTLITDNLTDNLGVPLEVSTIAFSALLVVTFWLWHRVEGSLSIHSIFTLRRELFYWAAILFTFALGTAAGDLMAESVGLGYALSALIFGAVIALITTAYYAFNLNGVLAFWLAYVITRPLGASIGDWLSQDVANGGLGLGTVGTTAVFLAAILGLVGYLTISQVDAPRLTEAKNAA</sequence>
<organism evidence="2 3">
    <name type="scientific">Candidatus Thiothrix phosphatis</name>
    <dbReference type="NCBI Taxonomy" id="3112415"/>
    <lineage>
        <taxon>Bacteria</taxon>
        <taxon>Pseudomonadati</taxon>
        <taxon>Pseudomonadota</taxon>
        <taxon>Gammaproteobacteria</taxon>
        <taxon>Thiotrichales</taxon>
        <taxon>Thiotrichaceae</taxon>
        <taxon>Thiothrix</taxon>
    </lineage>
</organism>
<feature type="transmembrane region" description="Helical" evidence="1">
    <location>
        <begin position="100"/>
        <end position="119"/>
    </location>
</feature>
<gene>
    <name evidence="2" type="ORF">VSS37_11515</name>
</gene>
<dbReference type="Pfam" id="PF03988">
    <property type="entry name" value="DUF347"/>
    <property type="match status" value="4"/>
</dbReference>
<comment type="caution">
    <text evidence="2">The sequence shown here is derived from an EMBL/GenBank/DDBJ whole genome shotgun (WGS) entry which is preliminary data.</text>
</comment>
<evidence type="ECO:0000313" key="2">
    <source>
        <dbReference type="EMBL" id="MEB4591610.1"/>
    </source>
</evidence>
<feature type="transmembrane region" description="Helical" evidence="1">
    <location>
        <begin position="139"/>
        <end position="159"/>
    </location>
</feature>